<keyword evidence="4" id="KW-0548">Nucleotidyltransferase</keyword>
<dbReference type="NCBIfam" id="TIGR00678">
    <property type="entry name" value="holB"/>
    <property type="match status" value="1"/>
</dbReference>
<evidence type="ECO:0000256" key="1">
    <source>
        <dbReference type="ARBA" id="ARBA00012417"/>
    </source>
</evidence>
<sequence>MNNIAGEMPWLSKAWKVVQNGLKEDRLPHALIIAGEHGVGKRAWADAVSELLLCDQPANNAEGLPTACGHCKQCALFQAASHPDVRAYSPEKSKVIKVDQVRALSAFTVASPQVGQRKVAIVDRADQLNINAANALLKTLEEPQPDVSLLLLQESGRPVLPTIRSRCQVLTIPAPGIEQAQDWLSTRIEQMDEADRPSEQTLNKALMLAGNAPRLALEYATGDFIGLRDEAFEQFRQFMKGQVPVTQAARAFKALGLEGALTLFEGWAVDLARLSAGGQAMDSEAAEMLGFLARTNPGWRAHELQDKVNEAREAAVYNANPELEAAQLLIEWKKLMPRRRRNA</sequence>
<evidence type="ECO:0000313" key="5">
    <source>
        <dbReference type="Proteomes" id="UP001168640"/>
    </source>
</evidence>
<keyword evidence="4" id="KW-0808">Transferase</keyword>
<proteinExistence type="predicted"/>
<protein>
    <recommendedName>
        <fullName evidence="1">DNA-directed DNA polymerase</fullName>
        <ecNumber evidence="1">2.7.7.7</ecNumber>
    </recommendedName>
</protein>
<dbReference type="PANTHER" id="PTHR11669">
    <property type="entry name" value="REPLICATION FACTOR C / DNA POLYMERASE III GAMMA-TAU SUBUNIT"/>
    <property type="match status" value="1"/>
</dbReference>
<accession>A0ABT8W274</accession>
<dbReference type="Proteomes" id="UP001168640">
    <property type="component" value="Unassembled WGS sequence"/>
</dbReference>
<dbReference type="InterPro" id="IPR027417">
    <property type="entry name" value="P-loop_NTPase"/>
</dbReference>
<dbReference type="InterPro" id="IPR004622">
    <property type="entry name" value="DNA_pol_HolB"/>
</dbReference>
<dbReference type="Pfam" id="PF13177">
    <property type="entry name" value="DNA_pol3_delta2"/>
    <property type="match status" value="1"/>
</dbReference>
<evidence type="ECO:0000256" key="2">
    <source>
        <dbReference type="ARBA" id="ARBA00022932"/>
    </source>
</evidence>
<dbReference type="InterPro" id="IPR050238">
    <property type="entry name" value="DNA_Rep/Repair_Clamp_Loader"/>
</dbReference>
<dbReference type="GO" id="GO:0003887">
    <property type="term" value="F:DNA-directed DNA polymerase activity"/>
    <property type="evidence" value="ECO:0007669"/>
    <property type="project" value="UniProtKB-EC"/>
</dbReference>
<gene>
    <name evidence="4" type="primary">holB</name>
    <name evidence="4" type="ORF">QVZ43_11495</name>
</gene>
<keyword evidence="5" id="KW-1185">Reference proteome</keyword>
<dbReference type="EMBL" id="JAUMIS010000002">
    <property type="protein sequence ID" value="MDO3722347.1"/>
    <property type="molecule type" value="Genomic_DNA"/>
</dbReference>
<comment type="catalytic activity">
    <reaction evidence="3">
        <text>DNA(n) + a 2'-deoxyribonucleoside 5'-triphosphate = DNA(n+1) + diphosphate</text>
        <dbReference type="Rhea" id="RHEA:22508"/>
        <dbReference type="Rhea" id="RHEA-COMP:17339"/>
        <dbReference type="Rhea" id="RHEA-COMP:17340"/>
        <dbReference type="ChEBI" id="CHEBI:33019"/>
        <dbReference type="ChEBI" id="CHEBI:61560"/>
        <dbReference type="ChEBI" id="CHEBI:173112"/>
        <dbReference type="EC" id="2.7.7.7"/>
    </reaction>
</comment>
<name>A0ABT8W274_9GAMM</name>
<reference evidence="4" key="1">
    <citation type="submission" date="2023-07" db="EMBL/GenBank/DDBJ databases">
        <title>Marinobacter sp. chi1 genome sequencing and assembly.</title>
        <authorList>
            <person name="Park S."/>
        </authorList>
    </citation>
    <scope>NUCLEOTIDE SEQUENCE</scope>
    <source>
        <strain evidence="4">Chi1</strain>
    </source>
</reference>
<dbReference type="SUPFAM" id="SSF52540">
    <property type="entry name" value="P-loop containing nucleoside triphosphate hydrolases"/>
    <property type="match status" value="1"/>
</dbReference>
<evidence type="ECO:0000313" key="4">
    <source>
        <dbReference type="EMBL" id="MDO3722347.1"/>
    </source>
</evidence>
<organism evidence="4 5">
    <name type="scientific">Marinobacter suaedae</name>
    <dbReference type="NCBI Taxonomy" id="3057675"/>
    <lineage>
        <taxon>Bacteria</taxon>
        <taxon>Pseudomonadati</taxon>
        <taxon>Pseudomonadota</taxon>
        <taxon>Gammaproteobacteria</taxon>
        <taxon>Pseudomonadales</taxon>
        <taxon>Marinobacteraceae</taxon>
        <taxon>Marinobacter</taxon>
    </lineage>
</organism>
<dbReference type="Gene3D" id="3.40.50.300">
    <property type="entry name" value="P-loop containing nucleotide triphosphate hydrolases"/>
    <property type="match status" value="1"/>
</dbReference>
<dbReference type="EC" id="2.7.7.7" evidence="1"/>
<dbReference type="PANTHER" id="PTHR11669:SF8">
    <property type="entry name" value="DNA POLYMERASE III SUBUNIT DELTA"/>
    <property type="match status" value="1"/>
</dbReference>
<evidence type="ECO:0000256" key="3">
    <source>
        <dbReference type="ARBA" id="ARBA00049244"/>
    </source>
</evidence>
<keyword evidence="2" id="KW-0239">DNA-directed DNA polymerase</keyword>
<comment type="caution">
    <text evidence="4">The sequence shown here is derived from an EMBL/GenBank/DDBJ whole genome shotgun (WGS) entry which is preliminary data.</text>
</comment>